<reference evidence="2 3" key="1">
    <citation type="journal article" date="2014" name="Antonie Van Leeuwenhoek">
        <title>Hyphomonas beringensis sp. nov. and Hyphomonas chukchiensis sp. nov., isolated from surface seawater of the Bering Sea and Chukchi Sea.</title>
        <authorList>
            <person name="Li C."/>
            <person name="Lai Q."/>
            <person name="Li G."/>
            <person name="Dong C."/>
            <person name="Wang J."/>
            <person name="Liao Y."/>
            <person name="Shao Z."/>
        </authorList>
    </citation>
    <scope>NUCLEOTIDE SEQUENCE [LARGE SCALE GENOMIC DNA]</scope>
    <source>
        <strain evidence="2 3">SCH89</strain>
    </source>
</reference>
<dbReference type="eggNOG" id="COG3975">
    <property type="taxonomic scope" value="Bacteria"/>
</dbReference>
<comment type="caution">
    <text evidence="2">The sequence shown here is derived from an EMBL/GenBank/DDBJ whole genome shotgun (WGS) entry which is preliminary data.</text>
</comment>
<name>A0A059GAY6_9PROT</name>
<dbReference type="PATRIC" id="fig|1280953.3.peg.766"/>
<keyword evidence="3" id="KW-1185">Reference proteome</keyword>
<keyword evidence="2" id="KW-0449">Lipoprotein</keyword>
<evidence type="ECO:0000313" key="3">
    <source>
        <dbReference type="Proteomes" id="UP000024942"/>
    </source>
</evidence>
<dbReference type="AlphaFoldDB" id="A0A059GAY6"/>
<protein>
    <submittedName>
        <fullName evidence="2">Putative lipoprotein</fullName>
    </submittedName>
</protein>
<sequence>MDAVVPEDTDVSPSFTMTLHPTVNADGEVDAIEVEAVVTGGLEPGDESFKLMAPVVYVNVQNIANRVTDLKVTDVEGDVSFTIEDDEPVPGGYPYFRHWTAERPVEFPVQISYRALVQPEGGPRGPAFGIRPSAGGISGAGAGFMLVPENAASQNSTLDWDLTAFEKPSVGVTTFGEGAVKVPGPPYNVMQGWIMAGPAEHYPRVDTDSKFHAYWLGDFPFDERAAMAFTSEMYSYFDTYFDHLDPAPDYRVFMRLLDTPPYGGGTALANSFMLSRGPLGKDEVYGESPKSTFVHELLHQWTGSLSGGPIDTNWFSEGLTTYFEYTLPFRAGHISVEEYVDGLNELSRKYYTGRARDWPISDIKKVGFGDDDIRHVPYQRGALYFADLDSRLRKGSGSQYGLHHFLSPLLKARESGELDLTTEAWSKAVSDVLGDDELAFVRSLHTDGETFFPAPDSFGRCVIGERTVLERNGESFEGMRWVPVPGMAPESCFHDD</sequence>
<dbReference type="Proteomes" id="UP000024942">
    <property type="component" value="Unassembled WGS sequence"/>
</dbReference>
<organism evidence="2 3">
    <name type="scientific">Hyphomonas oceanitis SCH89</name>
    <dbReference type="NCBI Taxonomy" id="1280953"/>
    <lineage>
        <taxon>Bacteria</taxon>
        <taxon>Pseudomonadati</taxon>
        <taxon>Pseudomonadota</taxon>
        <taxon>Alphaproteobacteria</taxon>
        <taxon>Hyphomonadales</taxon>
        <taxon>Hyphomonadaceae</taxon>
        <taxon>Hyphomonas</taxon>
    </lineage>
</organism>
<evidence type="ECO:0000259" key="1">
    <source>
        <dbReference type="Pfam" id="PF05299"/>
    </source>
</evidence>
<gene>
    <name evidence="2" type="ORF">HOC_03783</name>
</gene>
<dbReference type="SUPFAM" id="SSF55486">
    <property type="entry name" value="Metalloproteases ('zincins'), catalytic domain"/>
    <property type="match status" value="1"/>
</dbReference>
<evidence type="ECO:0000313" key="2">
    <source>
        <dbReference type="EMBL" id="KDA03966.1"/>
    </source>
</evidence>
<dbReference type="Pfam" id="PF05299">
    <property type="entry name" value="Peptidase_M61"/>
    <property type="match status" value="1"/>
</dbReference>
<accession>A0A059GAY6</accession>
<dbReference type="InterPro" id="IPR007963">
    <property type="entry name" value="Peptidase_M61_catalytic"/>
</dbReference>
<dbReference type="STRING" id="1280953.HOC_03783"/>
<dbReference type="InterPro" id="IPR027268">
    <property type="entry name" value="Peptidase_M4/M1_CTD_sf"/>
</dbReference>
<feature type="domain" description="Peptidase M61 catalytic" evidence="1">
    <location>
        <begin position="312"/>
        <end position="358"/>
    </location>
</feature>
<proteinExistence type="predicted"/>
<dbReference type="Gene3D" id="1.10.390.10">
    <property type="entry name" value="Neutral Protease Domain 2"/>
    <property type="match status" value="1"/>
</dbReference>
<dbReference type="EMBL" id="ARYL01000003">
    <property type="protein sequence ID" value="KDA03966.1"/>
    <property type="molecule type" value="Genomic_DNA"/>
</dbReference>